<dbReference type="InterPro" id="IPR027417">
    <property type="entry name" value="P-loop_NTPase"/>
</dbReference>
<dbReference type="Proteomes" id="UP000663868">
    <property type="component" value="Unassembled WGS sequence"/>
</dbReference>
<organism evidence="2 3">
    <name type="scientific">Adineta steineri</name>
    <dbReference type="NCBI Taxonomy" id="433720"/>
    <lineage>
        <taxon>Eukaryota</taxon>
        <taxon>Metazoa</taxon>
        <taxon>Spiralia</taxon>
        <taxon>Gnathifera</taxon>
        <taxon>Rotifera</taxon>
        <taxon>Eurotatoria</taxon>
        <taxon>Bdelloidea</taxon>
        <taxon>Adinetida</taxon>
        <taxon>Adinetidae</taxon>
        <taxon>Adineta</taxon>
    </lineage>
</organism>
<dbReference type="AlphaFoldDB" id="A0A819K228"/>
<accession>A0A819K228</accession>
<dbReference type="GO" id="GO:0046921">
    <property type="term" value="F:alpha-(1-&gt;6)-fucosyltransferase activity"/>
    <property type="evidence" value="ECO:0007669"/>
    <property type="project" value="TreeGrafter"/>
</dbReference>
<dbReference type="GO" id="GO:0006487">
    <property type="term" value="P:protein N-linked glycosylation"/>
    <property type="evidence" value="ECO:0007669"/>
    <property type="project" value="TreeGrafter"/>
</dbReference>
<sequence length="721" mass="83161">MDATANAEEKSRRLVLRCYNTLASQQELSGVQVASYLMGWPDHYTTHEFVNLFLIGIENYLQTMLLEAQLKHQRQETDYQHRSTTLDNICLYDYVRLYRKKPVDAKDREQLQAQAEMRSVQSKDPHRGRPLSERQAFQVGHPQAESHINIKRMKPVVPVLLGPPVPRKDRDDTKERYCRSILTLFVPWRSIQDVCDVDQTWEEAFQIRQTTILPTSSKIIDNIQLLQECKNDRDEHLQQVIEAAQTETGSGYLYSNRHDSDSDDENTEIFDVLEAIDITCIPTINDNTNKAEQIYFEKIIQAVDQANRFTNIRNSRMRSTNHLIYSSISDNYRNVEYKHLVPATSDLIQLNDRWQRKIKEDKERIRNASICEPLEDDFIEKHDTVEKELIESVKDSLPSNFDNENTLLSSRSIIPVTKITVPNEVTRENIVIQFTLNKNQKAAFMIITGHLNGLDKLNEGDKQDQLIMCVPGCGGTGKSQLIRAITAYFTQTNRVHKLRKLAPTSVAAAEIEGTAAVNLTSKNIRQNTTSRNCTVVVRKKRMFDLYARFRHGHAGFPPPLLNNRTLRTQEKKLIQSIVETSDMRHTIESLYGFYGERSWLQHINSLHDDGLAPLTKFAQKVIYDHQNPKLSQCKYKKYLVIRHFEGAGIGAQTHFIGSALGRAIDYDRILIWDIKTKNQTTGWHYFDIGCGGKRHYDTLDCLYEPLSGCDYKNSNENRIYS</sequence>
<dbReference type="SUPFAM" id="SSF52540">
    <property type="entry name" value="P-loop containing nucleoside triphosphate hydrolases"/>
    <property type="match status" value="1"/>
</dbReference>
<feature type="compositionally biased region" description="Basic and acidic residues" evidence="1">
    <location>
        <begin position="121"/>
        <end position="132"/>
    </location>
</feature>
<feature type="region of interest" description="Disordered" evidence="1">
    <location>
        <begin position="108"/>
        <end position="137"/>
    </location>
</feature>
<comment type="caution">
    <text evidence="2">The sequence shown here is derived from an EMBL/GenBank/DDBJ whole genome shotgun (WGS) entry which is preliminary data.</text>
</comment>
<reference evidence="2" key="1">
    <citation type="submission" date="2021-02" db="EMBL/GenBank/DDBJ databases">
        <authorList>
            <person name="Nowell W R."/>
        </authorList>
    </citation>
    <scope>NUCLEOTIDE SEQUENCE</scope>
</reference>
<proteinExistence type="predicted"/>
<dbReference type="EMBL" id="CAJOBB010002093">
    <property type="protein sequence ID" value="CAF3937259.1"/>
    <property type="molecule type" value="Genomic_DNA"/>
</dbReference>
<gene>
    <name evidence="2" type="ORF">KXQ929_LOCUS24815</name>
</gene>
<evidence type="ECO:0000313" key="2">
    <source>
        <dbReference type="EMBL" id="CAF3937259.1"/>
    </source>
</evidence>
<evidence type="ECO:0000313" key="3">
    <source>
        <dbReference type="Proteomes" id="UP000663868"/>
    </source>
</evidence>
<evidence type="ECO:0000256" key="1">
    <source>
        <dbReference type="SAM" id="MobiDB-lite"/>
    </source>
</evidence>
<dbReference type="Gene3D" id="3.40.50.300">
    <property type="entry name" value="P-loop containing nucleotide triphosphate hydrolases"/>
    <property type="match status" value="1"/>
</dbReference>
<evidence type="ECO:0008006" key="4">
    <source>
        <dbReference type="Google" id="ProtNLM"/>
    </source>
</evidence>
<name>A0A819K228_9BILA</name>
<dbReference type="PANTHER" id="PTHR13132:SF29">
    <property type="entry name" value="ALPHA-(1,6)-FUCOSYLTRANSFERASE"/>
    <property type="match status" value="1"/>
</dbReference>
<dbReference type="PANTHER" id="PTHR13132">
    <property type="entry name" value="ALPHA- 1,6 -FUCOSYLTRANSFERASE"/>
    <property type="match status" value="1"/>
</dbReference>
<protein>
    <recommendedName>
        <fullName evidence="4">DNA helicase</fullName>
    </recommendedName>
</protein>